<dbReference type="Proteomes" id="UP001153332">
    <property type="component" value="Unassembled WGS sequence"/>
</dbReference>
<name>A0ACC2JKV8_9PEZI</name>
<accession>A0ACC2JKV8</accession>
<reference evidence="1" key="1">
    <citation type="submission" date="2022-12" db="EMBL/GenBank/DDBJ databases">
        <title>Genome Sequence of Lasiodiplodia mahajangana.</title>
        <authorList>
            <person name="Buettner E."/>
        </authorList>
    </citation>
    <scope>NUCLEOTIDE SEQUENCE</scope>
    <source>
        <strain evidence="1">VT137</strain>
    </source>
</reference>
<evidence type="ECO:0000313" key="2">
    <source>
        <dbReference type="Proteomes" id="UP001153332"/>
    </source>
</evidence>
<comment type="caution">
    <text evidence="1">The sequence shown here is derived from an EMBL/GenBank/DDBJ whole genome shotgun (WGS) entry which is preliminary data.</text>
</comment>
<evidence type="ECO:0000313" key="1">
    <source>
        <dbReference type="EMBL" id="KAJ8128151.1"/>
    </source>
</evidence>
<proteinExistence type="predicted"/>
<protein>
    <submittedName>
        <fullName evidence="1">Uncharacterized protein</fullName>
    </submittedName>
</protein>
<dbReference type="EMBL" id="JAPUUL010001171">
    <property type="protein sequence ID" value="KAJ8128151.1"/>
    <property type="molecule type" value="Genomic_DNA"/>
</dbReference>
<keyword evidence="2" id="KW-1185">Reference proteome</keyword>
<organism evidence="1 2">
    <name type="scientific">Lasiodiplodia mahajangana</name>
    <dbReference type="NCBI Taxonomy" id="1108764"/>
    <lineage>
        <taxon>Eukaryota</taxon>
        <taxon>Fungi</taxon>
        <taxon>Dikarya</taxon>
        <taxon>Ascomycota</taxon>
        <taxon>Pezizomycotina</taxon>
        <taxon>Dothideomycetes</taxon>
        <taxon>Dothideomycetes incertae sedis</taxon>
        <taxon>Botryosphaeriales</taxon>
        <taxon>Botryosphaeriaceae</taxon>
        <taxon>Lasiodiplodia</taxon>
    </lineage>
</organism>
<sequence>MASSSNTAIPPASKTPRPVRKGHVLWGATVPIAKGMGEWLAGHGDHRAVESHEFDSLNIICSDLDIYTGKSSDGGEIFLAPFPLEKLRAAADKNGRSTKRKAIPMYFKRTPDLHDAWSLADEALSYVTHEGYVEKDGSIMYTETDWHRRGMHWAGGEKLHTKMHGVKGEVWEVEAIFDKYHEDTPHLQTLLADELEMRHDTLSQAELACIIFCTVARLRRKPYRHNRIVPITVVSTARRSARIVHAYIDASTGKLRVFKSQILEVSYDDNVFRSVVEILATWCIGQAARVPRWERTELDEYYKDSGV</sequence>
<gene>
    <name evidence="1" type="ORF">O1611_g5483</name>
</gene>